<keyword evidence="2" id="KW-1185">Reference proteome</keyword>
<sequence length="102" mass="11953">MPDSAFDVDLAQQLAQDKTDFRKRLALVALLRGEPDPHSLVILRDMMQRDFVFDVRWAAWEALTAKGESPTEPRKKAGHLMSRMWWQGLGDKLTNWWLLWPF</sequence>
<evidence type="ECO:0000313" key="1">
    <source>
        <dbReference type="EMBL" id="QZN96145.1"/>
    </source>
</evidence>
<gene>
    <name evidence="1" type="ORF">K6K13_01235</name>
</gene>
<protein>
    <recommendedName>
        <fullName evidence="3">HEAT repeat domain-containing protein</fullName>
    </recommendedName>
</protein>
<dbReference type="EMBL" id="CP081864">
    <property type="protein sequence ID" value="QZN96145.1"/>
    <property type="molecule type" value="Genomic_DNA"/>
</dbReference>
<dbReference type="Proteomes" id="UP000825886">
    <property type="component" value="Chromosome"/>
</dbReference>
<proteinExistence type="predicted"/>
<organism evidence="1 2">
    <name type="scientific">Symbiopectobacterium purcellii</name>
    <dbReference type="NCBI Taxonomy" id="2871826"/>
    <lineage>
        <taxon>Bacteria</taxon>
        <taxon>Pseudomonadati</taxon>
        <taxon>Pseudomonadota</taxon>
        <taxon>Gammaproteobacteria</taxon>
        <taxon>Enterobacterales</taxon>
        <taxon>Enterobacteriaceae</taxon>
    </lineage>
</organism>
<dbReference type="RefSeq" id="WP_222159205.1">
    <property type="nucleotide sequence ID" value="NZ_CP081864.1"/>
</dbReference>
<evidence type="ECO:0008006" key="3">
    <source>
        <dbReference type="Google" id="ProtNLM"/>
    </source>
</evidence>
<evidence type="ECO:0000313" key="2">
    <source>
        <dbReference type="Proteomes" id="UP000825886"/>
    </source>
</evidence>
<accession>A0ABX9ALT7</accession>
<name>A0ABX9ALT7_9ENTR</name>
<reference evidence="1 2" key="1">
    <citation type="submission" date="2021-08" db="EMBL/GenBank/DDBJ databases">
        <title>Culture and genomic analysis of Symbiopectobacterium purcellii sp. nov. gen. nov., isolated from the leafhopper Empoasca decipiens.</title>
        <authorList>
            <person name="Nadal-Jimenez P."/>
            <person name="Siozios S."/>
            <person name="Halliday N."/>
            <person name="Camara M."/>
            <person name="Hurst G.D.D."/>
        </authorList>
    </citation>
    <scope>NUCLEOTIDE SEQUENCE [LARGE SCALE GENOMIC DNA]</scope>
    <source>
        <strain evidence="1 2">SyEd1</strain>
    </source>
</reference>